<sequence length="513" mass="54350">MTNVIDGAERGVLGADSPEGEALEVAMLATFDDLLSTVESSERIIGASMALRAARIDQLRLWSEAMTSTSSSPTASSGGASSAGTPTTSTGPHGWTAAVRGRRELVFELACALRIPERTAERLIWESSRIVHDLSETNTALRDGEISYRHAQVMIDQTDTLPDGASADFERELLPFAKILTVAKFAAVARKKRESLHPESITERHAAAVEERRVWVDPQQDGMAFLGAQLSAEVALAAYDRLTEIAMAQKSPDDARTLAQKRVDAMSDLLLDGDTCAAADEGVAGEGTGHGVRAKVLVTVPVLTLLGRAETPANLGGYGPIDPEMARRLAADAPSFARVLTDPVTSAILDFDRTKYAVPADLRMVLRVRDETCRAPGCNRAAARCDVDHSVDWANGGTTCAGNLSHLCEFHHNLKHHTRVRLRNLGDGRIEWKTPSGRTYVTHPANTVGSPPGEPTGEAPPGEASTGEPPGEAPSGEAPSGEASTGEPPGEANRAAPDPGWPAADPAPGDMPF</sequence>
<feature type="region of interest" description="Disordered" evidence="1">
    <location>
        <begin position="67"/>
        <end position="95"/>
    </location>
</feature>
<dbReference type="InterPro" id="IPR003870">
    <property type="entry name" value="DUF222"/>
</dbReference>
<evidence type="ECO:0000313" key="4">
    <source>
        <dbReference type="Proteomes" id="UP001549257"/>
    </source>
</evidence>
<feature type="domain" description="DUF222" evidence="2">
    <location>
        <begin position="97"/>
        <end position="370"/>
    </location>
</feature>
<dbReference type="Proteomes" id="UP001549257">
    <property type="component" value="Unassembled WGS sequence"/>
</dbReference>
<protein>
    <recommendedName>
        <fullName evidence="2">DUF222 domain-containing protein</fullName>
    </recommendedName>
</protein>
<keyword evidence="4" id="KW-1185">Reference proteome</keyword>
<reference evidence="3 4" key="1">
    <citation type="submission" date="2024-06" db="EMBL/GenBank/DDBJ databases">
        <title>Sorghum-associated microbial communities from plants grown in Nebraska, USA.</title>
        <authorList>
            <person name="Schachtman D."/>
        </authorList>
    </citation>
    <scope>NUCLEOTIDE SEQUENCE [LARGE SCALE GENOMIC DNA]</scope>
    <source>
        <strain evidence="3 4">2857</strain>
    </source>
</reference>
<dbReference type="CDD" id="cd00085">
    <property type="entry name" value="HNHc"/>
    <property type="match status" value="1"/>
</dbReference>
<feature type="compositionally biased region" description="Polar residues" evidence="1">
    <location>
        <begin position="436"/>
        <end position="448"/>
    </location>
</feature>
<dbReference type="RefSeq" id="WP_354025489.1">
    <property type="nucleotide sequence ID" value="NZ_JBEPSJ010000003.1"/>
</dbReference>
<feature type="compositionally biased region" description="Low complexity" evidence="1">
    <location>
        <begin position="67"/>
        <end position="92"/>
    </location>
</feature>
<dbReference type="EMBL" id="JBEPSJ010000003">
    <property type="protein sequence ID" value="MET4583331.1"/>
    <property type="molecule type" value="Genomic_DNA"/>
</dbReference>
<proteinExistence type="predicted"/>
<dbReference type="InterPro" id="IPR003615">
    <property type="entry name" value="HNH_nuc"/>
</dbReference>
<feature type="region of interest" description="Disordered" evidence="1">
    <location>
        <begin position="429"/>
        <end position="513"/>
    </location>
</feature>
<evidence type="ECO:0000313" key="3">
    <source>
        <dbReference type="EMBL" id="MET4583331.1"/>
    </source>
</evidence>
<name>A0ABV2QQK2_9MICO</name>
<gene>
    <name evidence="3" type="ORF">ABIE21_002850</name>
</gene>
<accession>A0ABV2QQK2</accession>
<organism evidence="3 4">
    <name type="scientific">Conyzicola nivalis</name>
    <dbReference type="NCBI Taxonomy" id="1477021"/>
    <lineage>
        <taxon>Bacteria</taxon>
        <taxon>Bacillati</taxon>
        <taxon>Actinomycetota</taxon>
        <taxon>Actinomycetes</taxon>
        <taxon>Micrococcales</taxon>
        <taxon>Microbacteriaceae</taxon>
        <taxon>Conyzicola</taxon>
    </lineage>
</organism>
<comment type="caution">
    <text evidence="3">The sequence shown here is derived from an EMBL/GenBank/DDBJ whole genome shotgun (WGS) entry which is preliminary data.</text>
</comment>
<dbReference type="Pfam" id="PF02720">
    <property type="entry name" value="DUF222"/>
    <property type="match status" value="1"/>
</dbReference>
<feature type="compositionally biased region" description="Low complexity" evidence="1">
    <location>
        <begin position="495"/>
        <end position="513"/>
    </location>
</feature>
<feature type="compositionally biased region" description="Low complexity" evidence="1">
    <location>
        <begin position="449"/>
        <end position="484"/>
    </location>
</feature>
<evidence type="ECO:0000256" key="1">
    <source>
        <dbReference type="SAM" id="MobiDB-lite"/>
    </source>
</evidence>
<evidence type="ECO:0000259" key="2">
    <source>
        <dbReference type="Pfam" id="PF02720"/>
    </source>
</evidence>